<sequence>MNAVEGESAGIYRLTDGQWIDTMCNWSPDGEWIAFASNRDDPERVSFSLYVVHPNATGLRKVVHCREGGRANHPWFSPDSKSLVFTSDYAGVSAEPISNPHHFQPAGEIFTVNIEGSDVRRLTHNAYEDGTPTWAPFYLKPANVAESGQDVALCRFDDCRWLSSPDQVVDASDVSSC</sequence>
<accession>A0A835PL61</accession>
<dbReference type="EMBL" id="JADCNM010000014">
    <property type="protein sequence ID" value="KAG0453587.1"/>
    <property type="molecule type" value="Genomic_DNA"/>
</dbReference>
<dbReference type="PANTHER" id="PTHR32161:SF8">
    <property type="entry name" value="DPP6 N-TERMINAL DOMAIN-LIKE PROTEIN"/>
    <property type="match status" value="1"/>
</dbReference>
<dbReference type="InterPro" id="IPR011042">
    <property type="entry name" value="6-blade_b-propeller_TolB-like"/>
</dbReference>
<dbReference type="OrthoDB" id="43744at2759"/>
<gene>
    <name evidence="1" type="ORF">HPP92_024891</name>
</gene>
<dbReference type="Gene3D" id="2.120.10.30">
    <property type="entry name" value="TolB, C-terminal domain"/>
    <property type="match status" value="1"/>
</dbReference>
<dbReference type="Proteomes" id="UP000639772">
    <property type="component" value="Unassembled WGS sequence"/>
</dbReference>
<dbReference type="SUPFAM" id="SSF82171">
    <property type="entry name" value="DPP6 N-terminal domain-like"/>
    <property type="match status" value="1"/>
</dbReference>
<dbReference type="AlphaFoldDB" id="A0A835PL61"/>
<reference evidence="1 2" key="1">
    <citation type="journal article" date="2020" name="Nat. Food">
        <title>A phased Vanilla planifolia genome enables genetic improvement of flavour and production.</title>
        <authorList>
            <person name="Hasing T."/>
            <person name="Tang H."/>
            <person name="Brym M."/>
            <person name="Khazi F."/>
            <person name="Huang T."/>
            <person name="Chambers A.H."/>
        </authorList>
    </citation>
    <scope>NUCLEOTIDE SEQUENCE [LARGE SCALE GENOMIC DNA]</scope>
    <source>
        <tissue evidence="1">Leaf</tissue>
    </source>
</reference>
<evidence type="ECO:0000313" key="1">
    <source>
        <dbReference type="EMBL" id="KAG0453587.1"/>
    </source>
</evidence>
<evidence type="ECO:0000313" key="2">
    <source>
        <dbReference type="Proteomes" id="UP000639772"/>
    </source>
</evidence>
<dbReference type="PANTHER" id="PTHR32161">
    <property type="entry name" value="DPP6 N-TERMINAL DOMAIN-LIKE PROTEIN"/>
    <property type="match status" value="1"/>
</dbReference>
<dbReference type="InterPro" id="IPR011659">
    <property type="entry name" value="WD40"/>
</dbReference>
<comment type="caution">
    <text evidence="1">The sequence shown here is derived from an EMBL/GenBank/DDBJ whole genome shotgun (WGS) entry which is preliminary data.</text>
</comment>
<organism evidence="1 2">
    <name type="scientific">Vanilla planifolia</name>
    <name type="common">Vanilla</name>
    <dbReference type="NCBI Taxonomy" id="51239"/>
    <lineage>
        <taxon>Eukaryota</taxon>
        <taxon>Viridiplantae</taxon>
        <taxon>Streptophyta</taxon>
        <taxon>Embryophyta</taxon>
        <taxon>Tracheophyta</taxon>
        <taxon>Spermatophyta</taxon>
        <taxon>Magnoliopsida</taxon>
        <taxon>Liliopsida</taxon>
        <taxon>Asparagales</taxon>
        <taxon>Orchidaceae</taxon>
        <taxon>Vanilloideae</taxon>
        <taxon>Vanilleae</taxon>
        <taxon>Vanilla</taxon>
    </lineage>
</organism>
<proteinExistence type="predicted"/>
<protein>
    <submittedName>
        <fullName evidence="1">Uncharacterized protein</fullName>
    </submittedName>
</protein>
<name>A0A835PL61_VANPL</name>
<dbReference type="Pfam" id="PF07676">
    <property type="entry name" value="PD40"/>
    <property type="match status" value="2"/>
</dbReference>